<dbReference type="EMBL" id="VLKL01000029">
    <property type="protein sequence ID" value="TWH96153.1"/>
    <property type="molecule type" value="Genomic_DNA"/>
</dbReference>
<evidence type="ECO:0008006" key="3">
    <source>
        <dbReference type="Google" id="ProtNLM"/>
    </source>
</evidence>
<comment type="caution">
    <text evidence="1">The sequence shown here is derived from an EMBL/GenBank/DDBJ whole genome shotgun (WGS) entry which is preliminary data.</text>
</comment>
<dbReference type="Proteomes" id="UP000317176">
    <property type="component" value="Unassembled WGS sequence"/>
</dbReference>
<dbReference type="SUPFAM" id="SSF52540">
    <property type="entry name" value="P-loop containing nucleoside triphosphate hydrolases"/>
    <property type="match status" value="1"/>
</dbReference>
<gene>
    <name evidence="1" type="ORF">IQ17_06435</name>
</gene>
<keyword evidence="2" id="KW-1185">Reference proteome</keyword>
<accession>A0A562KLP4</accession>
<reference evidence="1 2" key="1">
    <citation type="journal article" date="2015" name="Stand. Genomic Sci.">
        <title>Genomic Encyclopedia of Bacterial and Archaeal Type Strains, Phase III: the genomes of soil and plant-associated and newly described type strains.</title>
        <authorList>
            <person name="Whitman W.B."/>
            <person name="Woyke T."/>
            <person name="Klenk H.P."/>
            <person name="Zhou Y."/>
            <person name="Lilburn T.G."/>
            <person name="Beck B.J."/>
            <person name="De Vos P."/>
            <person name="Vandamme P."/>
            <person name="Eisen J.A."/>
            <person name="Garrity G."/>
            <person name="Hugenholtz P."/>
            <person name="Kyrpides N.C."/>
        </authorList>
    </citation>
    <scope>NUCLEOTIDE SEQUENCE [LARGE SCALE GENOMIC DNA]</scope>
    <source>
        <strain evidence="1 2">CGMCC 1.10947</strain>
    </source>
</reference>
<proteinExistence type="predicted"/>
<name>A0A562KLP4_9BRAD</name>
<protein>
    <recommendedName>
        <fullName evidence="3">DUF3631 domain-containing protein</fullName>
    </recommendedName>
</protein>
<sequence>MCGRGTAPGLAELGMVGDRCAMNDPGANPKGISEHRHVSPTVSDVLEDGTIVELVYRPEHRATLLATSVAGRWTLATHVDVPGGDQLVPFSPNNNLIKNDVVLLPSEPRIYGTEQELVSEIVAFIHRYADLSPTFEQVASHYVLLSWLYDAFNDLPYLRLRGDFGTGKTRSLLTIGSLCYKPFFASGASTVSPIFHTLNAFRGTLIFDEADFRFSDERSEIVKILNNGNMRGMPVLRTVMNRQREFNPQAFHVFGPKIVATRGRYEDRALESRFITEETGARPLRNDIPINLPPTFKDEARELRNKLLLYRFRRRHEIELNPALADPKLEPRLNQIMLPLLSVVSDPRLRSELRNAAEHAQNSIIAERGLLMEAQVLEILVDLMLSTSRQVVPVADITMGIIDRYGPEYDRPISNRWIGSVLRTKLNLRTYKSHGVYVIPMTERGKVEMLCRRYGVNVVTDAPPTEPTGDVGTSKKF</sequence>
<organism evidence="1 2">
    <name type="scientific">Bradyrhizobium daqingense</name>
    <dbReference type="NCBI Taxonomy" id="993502"/>
    <lineage>
        <taxon>Bacteria</taxon>
        <taxon>Pseudomonadati</taxon>
        <taxon>Pseudomonadota</taxon>
        <taxon>Alphaproteobacteria</taxon>
        <taxon>Hyphomicrobiales</taxon>
        <taxon>Nitrobacteraceae</taxon>
        <taxon>Bradyrhizobium</taxon>
    </lineage>
</organism>
<dbReference type="InterPro" id="IPR027417">
    <property type="entry name" value="P-loop_NTPase"/>
</dbReference>
<dbReference type="AlphaFoldDB" id="A0A562KLP4"/>
<evidence type="ECO:0000313" key="2">
    <source>
        <dbReference type="Proteomes" id="UP000317176"/>
    </source>
</evidence>
<evidence type="ECO:0000313" key="1">
    <source>
        <dbReference type="EMBL" id="TWH96153.1"/>
    </source>
</evidence>